<name>A0A4Q5LXP7_9BACT</name>
<comment type="caution">
    <text evidence="3">The sequence shown here is derived from an EMBL/GenBank/DDBJ whole genome shotgun (WGS) entry which is preliminary data.</text>
</comment>
<dbReference type="Pfam" id="PF04892">
    <property type="entry name" value="VanZ"/>
    <property type="match status" value="1"/>
</dbReference>
<dbReference type="NCBIfam" id="NF037970">
    <property type="entry name" value="vanZ_1"/>
    <property type="match status" value="1"/>
</dbReference>
<keyword evidence="1" id="KW-0472">Membrane</keyword>
<keyword evidence="1" id="KW-1133">Transmembrane helix</keyword>
<dbReference type="EMBL" id="SEWF01000028">
    <property type="protein sequence ID" value="RYU94293.1"/>
    <property type="molecule type" value="Genomic_DNA"/>
</dbReference>
<protein>
    <recommendedName>
        <fullName evidence="2">VanZ-like domain-containing protein</fullName>
    </recommendedName>
</protein>
<feature type="domain" description="VanZ-like" evidence="2">
    <location>
        <begin position="31"/>
        <end position="124"/>
    </location>
</feature>
<proteinExistence type="predicted"/>
<dbReference type="InterPro" id="IPR006976">
    <property type="entry name" value="VanZ-like"/>
</dbReference>
<keyword evidence="4" id="KW-1185">Reference proteome</keyword>
<dbReference type="Proteomes" id="UP000293162">
    <property type="component" value="Unassembled WGS sequence"/>
</dbReference>
<feature type="transmembrane region" description="Helical" evidence="1">
    <location>
        <begin position="73"/>
        <end position="90"/>
    </location>
</feature>
<evidence type="ECO:0000256" key="1">
    <source>
        <dbReference type="SAM" id="Phobius"/>
    </source>
</evidence>
<feature type="transmembrane region" description="Helical" evidence="1">
    <location>
        <begin position="102"/>
        <end position="124"/>
    </location>
</feature>
<evidence type="ECO:0000259" key="2">
    <source>
        <dbReference type="Pfam" id="PF04892"/>
    </source>
</evidence>
<dbReference type="OrthoDB" id="1524985at2"/>
<feature type="transmembrane region" description="Helical" evidence="1">
    <location>
        <begin position="6"/>
        <end position="28"/>
    </location>
</feature>
<keyword evidence="1" id="KW-0812">Transmembrane</keyword>
<evidence type="ECO:0000313" key="3">
    <source>
        <dbReference type="EMBL" id="RYU94293.1"/>
    </source>
</evidence>
<reference evidence="3 4" key="1">
    <citation type="submission" date="2019-02" db="EMBL/GenBank/DDBJ databases">
        <title>Bacterial novel species Emticicia sp. 17J42-9 isolated from soil.</title>
        <authorList>
            <person name="Jung H.-Y."/>
        </authorList>
    </citation>
    <scope>NUCLEOTIDE SEQUENCE [LARGE SCALE GENOMIC DNA]</scope>
    <source>
        <strain evidence="3 4">17J42-9</strain>
    </source>
</reference>
<evidence type="ECO:0000313" key="4">
    <source>
        <dbReference type="Proteomes" id="UP000293162"/>
    </source>
</evidence>
<sequence>MEIVEGVITLLSSKYSAFCMTAVIFLLFSMPTSGISKSMVSNGIKVNGYLDKIAHFVAFAAWAFCWQFVFKNYIQTLIIGIIYGILLEVWQDKLPGKYRRTFSWYDGVADGLGVIMGLFMYYLVQLFLE</sequence>
<accession>A0A4Q5LXP7</accession>
<dbReference type="AlphaFoldDB" id="A0A4Q5LXP7"/>
<organism evidence="3 4">
    <name type="scientific">Emticicia agri</name>
    <dbReference type="NCBI Taxonomy" id="2492393"/>
    <lineage>
        <taxon>Bacteria</taxon>
        <taxon>Pseudomonadati</taxon>
        <taxon>Bacteroidota</taxon>
        <taxon>Cytophagia</taxon>
        <taxon>Cytophagales</taxon>
        <taxon>Leadbetterellaceae</taxon>
        <taxon>Emticicia</taxon>
    </lineage>
</organism>
<gene>
    <name evidence="3" type="ORF">EWM59_17910</name>
</gene>
<dbReference type="RefSeq" id="WP_130022629.1">
    <property type="nucleotide sequence ID" value="NZ_SEWF01000028.1"/>
</dbReference>